<proteinExistence type="predicted"/>
<sequence length="314" mass="35477">MANYPENAIRDDLSLYDLDPLTDKFTQEDIETALYYLDGNGDYGEFQAFISIGSVYTALMNHFGYWILNKRDPREIALDAAQRLKYLMMSAEEVDFNANPDFLTPYLDTYGETLLQLVATGRDDLAEATEEIARRVLATGRYAKPADSGGYFGAPAKLGVFALEMLAARRGETIDWESFHVPPDRFWRDCARIGLTEPDPVKAAEWAAQLCDAHMQTLRTDRDGMSTTPFEGKEINQQAHFLWPITTHAFLRLRAGQGLETAPVDHPLMRTSFEVLRGWHVPVGAWQPEPWFAEILDKTVAIAPTLGPRLEIIR</sequence>
<keyword evidence="2" id="KW-1185">Reference proteome</keyword>
<evidence type="ECO:0000313" key="2">
    <source>
        <dbReference type="Proteomes" id="UP000199110"/>
    </source>
</evidence>
<dbReference type="AlphaFoldDB" id="A0A1I3P2G5"/>
<protein>
    <recommendedName>
        <fullName evidence="3">Immunity protein 49</fullName>
    </recommendedName>
</protein>
<evidence type="ECO:0000313" key="1">
    <source>
        <dbReference type="EMBL" id="SFJ15755.1"/>
    </source>
</evidence>
<gene>
    <name evidence="1" type="ORF">SAMN04488095_2327</name>
</gene>
<name>A0A1I3P2G5_9RHOB</name>
<organism evidence="1 2">
    <name type="scientific">Jannaschia pohangensis</name>
    <dbReference type="NCBI Taxonomy" id="390807"/>
    <lineage>
        <taxon>Bacteria</taxon>
        <taxon>Pseudomonadati</taxon>
        <taxon>Pseudomonadota</taxon>
        <taxon>Alphaproteobacteria</taxon>
        <taxon>Rhodobacterales</taxon>
        <taxon>Roseobacteraceae</taxon>
        <taxon>Jannaschia</taxon>
    </lineage>
</organism>
<dbReference type="STRING" id="390807.SAMN04488095_2327"/>
<evidence type="ECO:0008006" key="3">
    <source>
        <dbReference type="Google" id="ProtNLM"/>
    </source>
</evidence>
<accession>A0A1I3P2G5</accession>
<reference evidence="1 2" key="1">
    <citation type="submission" date="2016-10" db="EMBL/GenBank/DDBJ databases">
        <authorList>
            <person name="de Groot N.N."/>
        </authorList>
    </citation>
    <scope>NUCLEOTIDE SEQUENCE [LARGE SCALE GENOMIC DNA]</scope>
    <source>
        <strain evidence="1 2">DSM 19073</strain>
    </source>
</reference>
<dbReference type="Proteomes" id="UP000199110">
    <property type="component" value="Unassembled WGS sequence"/>
</dbReference>
<dbReference type="EMBL" id="FORA01000002">
    <property type="protein sequence ID" value="SFJ15755.1"/>
    <property type="molecule type" value="Genomic_DNA"/>
</dbReference>